<protein>
    <submittedName>
        <fullName evidence="1">Uncharacterized protein</fullName>
    </submittedName>
</protein>
<dbReference type="Proteomes" id="UP000604046">
    <property type="component" value="Unassembled WGS sequence"/>
</dbReference>
<evidence type="ECO:0000313" key="2">
    <source>
        <dbReference type="Proteomes" id="UP000604046"/>
    </source>
</evidence>
<proteinExistence type="predicted"/>
<name>A0A812RYX6_9DINO</name>
<reference evidence="1" key="1">
    <citation type="submission" date="2021-02" db="EMBL/GenBank/DDBJ databases">
        <authorList>
            <person name="Dougan E. K."/>
            <person name="Rhodes N."/>
            <person name="Thang M."/>
            <person name="Chan C."/>
        </authorList>
    </citation>
    <scope>NUCLEOTIDE SEQUENCE</scope>
</reference>
<keyword evidence="2" id="KW-1185">Reference proteome</keyword>
<dbReference type="Gene3D" id="1.25.10.10">
    <property type="entry name" value="Leucine-rich Repeat Variant"/>
    <property type="match status" value="1"/>
</dbReference>
<comment type="caution">
    <text evidence="1">The sequence shown here is derived from an EMBL/GenBank/DDBJ whole genome shotgun (WGS) entry which is preliminary data.</text>
</comment>
<dbReference type="InterPro" id="IPR016024">
    <property type="entry name" value="ARM-type_fold"/>
</dbReference>
<dbReference type="EMBL" id="CAJNDS010002386">
    <property type="protein sequence ID" value="CAE7457283.1"/>
    <property type="molecule type" value="Genomic_DNA"/>
</dbReference>
<dbReference type="InterPro" id="IPR011989">
    <property type="entry name" value="ARM-like"/>
</dbReference>
<evidence type="ECO:0000313" key="1">
    <source>
        <dbReference type="EMBL" id="CAE7457283.1"/>
    </source>
</evidence>
<gene>
    <name evidence="1" type="ORF">SNAT2548_LOCUS25267</name>
</gene>
<dbReference type="SUPFAM" id="SSF48371">
    <property type="entry name" value="ARM repeat"/>
    <property type="match status" value="1"/>
</dbReference>
<accession>A0A812RYX6</accession>
<organism evidence="1 2">
    <name type="scientific">Symbiodinium natans</name>
    <dbReference type="NCBI Taxonomy" id="878477"/>
    <lineage>
        <taxon>Eukaryota</taxon>
        <taxon>Sar</taxon>
        <taxon>Alveolata</taxon>
        <taxon>Dinophyceae</taxon>
        <taxon>Suessiales</taxon>
        <taxon>Symbiodiniaceae</taxon>
        <taxon>Symbiodinium</taxon>
    </lineage>
</organism>
<dbReference type="AlphaFoldDB" id="A0A812RYX6"/>
<dbReference type="OrthoDB" id="439680at2759"/>
<sequence>MSGLLDEGGRKDEVEASLQKLRDLEGEGKEGGEEVLSAALQALESLEAATLRSSTCQRRFFQLDGPQVLLASMGTHLQSMRLQLVGCRILQHLASLVSLDAAELLGDAGACEQIQRSLEAHPNTAALHQAALQALELVAFTGTEARLKALRCGLPEAVVASLKRFRSDAHVQQACLAALQALLEDSTVGSTTMDAEPPSCQETVAKLGGIAAIVGALADHREDAQLQYWGQVVLTALCQDNVTLRAEAQQKCHWQRIEHPGCTPA</sequence>